<evidence type="ECO:0000313" key="2">
    <source>
        <dbReference type="EMBL" id="KAK3730717.1"/>
    </source>
</evidence>
<dbReference type="Proteomes" id="UP001283361">
    <property type="component" value="Unassembled WGS sequence"/>
</dbReference>
<comment type="caution">
    <text evidence="2">The sequence shown here is derived from an EMBL/GenBank/DDBJ whole genome shotgun (WGS) entry which is preliminary data.</text>
</comment>
<name>A0AAE1CRM4_9GAST</name>
<dbReference type="AlphaFoldDB" id="A0AAE1CRM4"/>
<keyword evidence="3" id="KW-1185">Reference proteome</keyword>
<organism evidence="2 3">
    <name type="scientific">Elysia crispata</name>
    <name type="common">lettuce slug</name>
    <dbReference type="NCBI Taxonomy" id="231223"/>
    <lineage>
        <taxon>Eukaryota</taxon>
        <taxon>Metazoa</taxon>
        <taxon>Spiralia</taxon>
        <taxon>Lophotrochozoa</taxon>
        <taxon>Mollusca</taxon>
        <taxon>Gastropoda</taxon>
        <taxon>Heterobranchia</taxon>
        <taxon>Euthyneura</taxon>
        <taxon>Panpulmonata</taxon>
        <taxon>Sacoglossa</taxon>
        <taxon>Placobranchoidea</taxon>
        <taxon>Plakobranchidae</taxon>
        <taxon>Elysia</taxon>
    </lineage>
</organism>
<evidence type="ECO:0000256" key="1">
    <source>
        <dbReference type="SAM" id="MobiDB-lite"/>
    </source>
</evidence>
<dbReference type="EMBL" id="JAWDGP010007062">
    <property type="protein sequence ID" value="KAK3730717.1"/>
    <property type="molecule type" value="Genomic_DNA"/>
</dbReference>
<reference evidence="2" key="1">
    <citation type="journal article" date="2023" name="G3 (Bethesda)">
        <title>A reference genome for the long-term kleptoplast-retaining sea slug Elysia crispata morphotype clarki.</title>
        <authorList>
            <person name="Eastman K.E."/>
            <person name="Pendleton A.L."/>
            <person name="Shaikh M.A."/>
            <person name="Suttiyut T."/>
            <person name="Ogas R."/>
            <person name="Tomko P."/>
            <person name="Gavelis G."/>
            <person name="Widhalm J.R."/>
            <person name="Wisecaver J.H."/>
        </authorList>
    </citation>
    <scope>NUCLEOTIDE SEQUENCE</scope>
    <source>
        <strain evidence="2">ECLA1</strain>
    </source>
</reference>
<protein>
    <submittedName>
        <fullName evidence="2">Uncharacterized protein</fullName>
    </submittedName>
</protein>
<gene>
    <name evidence="2" type="ORF">RRG08_041495</name>
</gene>
<proteinExistence type="predicted"/>
<accession>A0AAE1CRM4</accession>
<feature type="region of interest" description="Disordered" evidence="1">
    <location>
        <begin position="42"/>
        <end position="61"/>
    </location>
</feature>
<evidence type="ECO:0000313" key="3">
    <source>
        <dbReference type="Proteomes" id="UP001283361"/>
    </source>
</evidence>
<sequence length="80" mass="8616">MKTELSREEAECHQGLMNSDKGTTSLKSAACIASVNAHKKCTDSGSAPSSALDWPLRPGNTQNLNRVRRIERACSSPKVS</sequence>